<keyword evidence="4" id="KW-0408">Iron</keyword>
<evidence type="ECO:0000256" key="3">
    <source>
        <dbReference type="ARBA" id="ARBA00023002"/>
    </source>
</evidence>
<evidence type="ECO:0000313" key="8">
    <source>
        <dbReference type="EMBL" id="PWH86355.1"/>
    </source>
</evidence>
<feature type="domain" description="4Fe-4S ferredoxin-type" evidence="7">
    <location>
        <begin position="306"/>
        <end position="336"/>
    </location>
</feature>
<feature type="transmembrane region" description="Helical" evidence="6">
    <location>
        <begin position="149"/>
        <end position="168"/>
    </location>
</feature>
<reference evidence="8 9" key="2">
    <citation type="submission" date="2018-05" db="EMBL/GenBank/DDBJ databases">
        <authorList>
            <person name="Lanie J.A."/>
            <person name="Ng W.-L."/>
            <person name="Kazmierczak K.M."/>
            <person name="Andrzejewski T.M."/>
            <person name="Davidsen T.M."/>
            <person name="Wayne K.J."/>
            <person name="Tettelin H."/>
            <person name="Glass J.I."/>
            <person name="Rusch D."/>
            <person name="Podicherti R."/>
            <person name="Tsui H.-C.T."/>
            <person name="Winkler M.E."/>
        </authorList>
    </citation>
    <scope>NUCLEOTIDE SEQUENCE [LARGE SCALE GENOMIC DNA]</scope>
    <source>
        <strain evidence="8 9">C305</strain>
    </source>
</reference>
<keyword evidence="9" id="KW-1185">Reference proteome</keyword>
<keyword evidence="1" id="KW-0004">4Fe-4S</keyword>
<dbReference type="PANTHER" id="PTHR43255:SF1">
    <property type="entry name" value="IRON-SULFUR-BINDING OXIDOREDUCTASE FADF-RELATED"/>
    <property type="match status" value="1"/>
</dbReference>
<dbReference type="GO" id="GO:0046872">
    <property type="term" value="F:metal ion binding"/>
    <property type="evidence" value="ECO:0007669"/>
    <property type="project" value="UniProtKB-KW"/>
</dbReference>
<accession>A0A2U2XEY7</accession>
<dbReference type="EMBL" id="QFRJ01000002">
    <property type="protein sequence ID" value="PWH86355.1"/>
    <property type="molecule type" value="Genomic_DNA"/>
</dbReference>
<dbReference type="PROSITE" id="PS00198">
    <property type="entry name" value="4FE4S_FER_1"/>
    <property type="match status" value="1"/>
</dbReference>
<dbReference type="InterPro" id="IPR017896">
    <property type="entry name" value="4Fe4S_Fe-S-bd"/>
</dbReference>
<dbReference type="SUPFAM" id="SSF103501">
    <property type="entry name" value="Respiratory nitrate reductase 1 gamma chain"/>
    <property type="match status" value="1"/>
</dbReference>
<sequence>MISIIIFAVLLLVGFGFFAMNANKIRANILMGRDVDRSDNKGERLKVMTLIALGQKKMFKRPIPAILHLCLYVAFVITQIELIEIIADGLSGEHRLFRSSLGGFYTFMISFIEVLSVLAFVATFLFLARRNLLKIPRFNMKEMKGWPKVDGNLILVMELILITFIFMMNGADEVLYAQGLSHAENLGDQSLGFAISQYVGPALFGGMSESSLIMVERIGWWGHILMVFTFLNYLPFSKHFHIILAFPNTYFSNLNPQGKATNMEAVMKEVKLMMDPDADPYAMPEEGEGEAEVQRFGAKDVEDLSWKNLLDAYTCTECGRCTSNCPANRTGKLLSPRKIMMDTRDRLEEKGAGLRKNGKDYDDGKSLLNDYITEEELWACTSCNACVEACPVNIDPLSIITDMRRYLVMEESKVPTELAGMISNIENNGAPWQFSPEDRLNWRDEE</sequence>
<keyword evidence="6" id="KW-0812">Transmembrane</keyword>
<dbReference type="SUPFAM" id="SSF46548">
    <property type="entry name" value="alpha-helical ferredoxin"/>
    <property type="match status" value="1"/>
</dbReference>
<dbReference type="PANTHER" id="PTHR43255">
    <property type="entry name" value="IRON-SULFUR-BINDING OXIDOREDUCTASE FADF-RELATED-RELATED"/>
    <property type="match status" value="1"/>
</dbReference>
<dbReference type="Pfam" id="PF13187">
    <property type="entry name" value="Fer4_9"/>
    <property type="match status" value="1"/>
</dbReference>
<evidence type="ECO:0000313" key="9">
    <source>
        <dbReference type="Proteomes" id="UP000245370"/>
    </source>
</evidence>
<evidence type="ECO:0000256" key="5">
    <source>
        <dbReference type="ARBA" id="ARBA00023014"/>
    </source>
</evidence>
<keyword evidence="2" id="KW-0479">Metal-binding</keyword>
<dbReference type="Proteomes" id="UP000245370">
    <property type="component" value="Unassembled WGS sequence"/>
</dbReference>
<proteinExistence type="predicted"/>
<dbReference type="GO" id="GO:0005886">
    <property type="term" value="C:plasma membrane"/>
    <property type="evidence" value="ECO:0007669"/>
    <property type="project" value="TreeGrafter"/>
</dbReference>
<feature type="transmembrane region" description="Helical" evidence="6">
    <location>
        <begin position="107"/>
        <end position="128"/>
    </location>
</feature>
<dbReference type="GO" id="GO:0016491">
    <property type="term" value="F:oxidoreductase activity"/>
    <property type="evidence" value="ECO:0007669"/>
    <property type="project" value="UniProtKB-KW"/>
</dbReference>
<name>A0A2U2XEY7_9FLAO</name>
<feature type="transmembrane region" description="Helical" evidence="6">
    <location>
        <begin position="6"/>
        <end position="23"/>
    </location>
</feature>
<dbReference type="InterPro" id="IPR009051">
    <property type="entry name" value="Helical_ferredxn"/>
</dbReference>
<evidence type="ECO:0000256" key="6">
    <source>
        <dbReference type="SAM" id="Phobius"/>
    </source>
</evidence>
<keyword evidence="3" id="KW-0560">Oxidoreductase</keyword>
<dbReference type="Gene3D" id="1.20.950.20">
    <property type="entry name" value="Transmembrane di-heme cytochromes, Chain C"/>
    <property type="match status" value="1"/>
</dbReference>
<evidence type="ECO:0000256" key="1">
    <source>
        <dbReference type="ARBA" id="ARBA00022485"/>
    </source>
</evidence>
<feature type="transmembrane region" description="Helical" evidence="6">
    <location>
        <begin position="65"/>
        <end position="87"/>
    </location>
</feature>
<reference evidence="8 9" key="1">
    <citation type="submission" date="2018-05" db="EMBL/GenBank/DDBJ databases">
        <title>Brumimicrobium oceani sp. nov., isolated from coastal sediment.</title>
        <authorList>
            <person name="Kou Y."/>
        </authorList>
    </citation>
    <scope>NUCLEOTIDE SEQUENCE [LARGE SCALE GENOMIC DNA]</scope>
    <source>
        <strain evidence="8 9">C305</strain>
    </source>
</reference>
<dbReference type="PROSITE" id="PS51379">
    <property type="entry name" value="4FE4S_FER_2"/>
    <property type="match status" value="2"/>
</dbReference>
<dbReference type="Gene3D" id="1.10.1060.10">
    <property type="entry name" value="Alpha-helical ferredoxin"/>
    <property type="match status" value="1"/>
</dbReference>
<keyword evidence="6" id="KW-0472">Membrane</keyword>
<feature type="transmembrane region" description="Helical" evidence="6">
    <location>
        <begin position="218"/>
        <end position="236"/>
    </location>
</feature>
<protein>
    <submittedName>
        <fullName evidence="8">Fe-S oxidoreductase</fullName>
    </submittedName>
</protein>
<dbReference type="InterPro" id="IPR051460">
    <property type="entry name" value="HdrC_iron-sulfur_subunit"/>
</dbReference>
<organism evidence="8 9">
    <name type="scientific">Brumimicrobium oceani</name>
    <dbReference type="NCBI Taxonomy" id="2100725"/>
    <lineage>
        <taxon>Bacteria</taxon>
        <taxon>Pseudomonadati</taxon>
        <taxon>Bacteroidota</taxon>
        <taxon>Flavobacteriia</taxon>
        <taxon>Flavobacteriales</taxon>
        <taxon>Crocinitomicaceae</taxon>
        <taxon>Brumimicrobium</taxon>
    </lineage>
</organism>
<dbReference type="RefSeq" id="WP_109358466.1">
    <property type="nucleotide sequence ID" value="NZ_QFRJ01000002.1"/>
</dbReference>
<gene>
    <name evidence="8" type="ORF">DIT68_03700</name>
</gene>
<dbReference type="GO" id="GO:0051539">
    <property type="term" value="F:4 iron, 4 sulfur cluster binding"/>
    <property type="evidence" value="ECO:0007669"/>
    <property type="project" value="UniProtKB-KW"/>
</dbReference>
<evidence type="ECO:0000256" key="4">
    <source>
        <dbReference type="ARBA" id="ARBA00023004"/>
    </source>
</evidence>
<feature type="domain" description="4Fe-4S ferredoxin-type" evidence="7">
    <location>
        <begin position="369"/>
        <end position="402"/>
    </location>
</feature>
<dbReference type="OrthoDB" id="9769677at2"/>
<dbReference type="InterPro" id="IPR017900">
    <property type="entry name" value="4Fe4S_Fe_S_CS"/>
</dbReference>
<dbReference type="InterPro" id="IPR036197">
    <property type="entry name" value="NarG-like_sf"/>
</dbReference>
<evidence type="ECO:0000256" key="2">
    <source>
        <dbReference type="ARBA" id="ARBA00022723"/>
    </source>
</evidence>
<keyword evidence="5" id="KW-0411">Iron-sulfur</keyword>
<comment type="caution">
    <text evidence="8">The sequence shown here is derived from an EMBL/GenBank/DDBJ whole genome shotgun (WGS) entry which is preliminary data.</text>
</comment>
<evidence type="ECO:0000259" key="7">
    <source>
        <dbReference type="PROSITE" id="PS51379"/>
    </source>
</evidence>
<keyword evidence="6" id="KW-1133">Transmembrane helix</keyword>
<dbReference type="AlphaFoldDB" id="A0A2U2XEY7"/>